<dbReference type="AlphaFoldDB" id="A0AA95MHN9"/>
<dbReference type="SUPFAM" id="SSF53474">
    <property type="entry name" value="alpha/beta-Hydrolases"/>
    <property type="match status" value="1"/>
</dbReference>
<dbReference type="EMBL" id="CP126114">
    <property type="protein sequence ID" value="WHY83899.1"/>
    <property type="molecule type" value="Genomic_DNA"/>
</dbReference>
<dbReference type="InterPro" id="IPR029058">
    <property type="entry name" value="AB_hydrolase_fold"/>
</dbReference>
<keyword evidence="1" id="KW-0378">Hydrolase</keyword>
<organism evidence="1 2">
    <name type="scientific">Neobacillus novalis</name>
    <dbReference type="NCBI Taxonomy" id="220687"/>
    <lineage>
        <taxon>Bacteria</taxon>
        <taxon>Bacillati</taxon>
        <taxon>Bacillota</taxon>
        <taxon>Bacilli</taxon>
        <taxon>Bacillales</taxon>
        <taxon>Bacillaceae</taxon>
        <taxon>Neobacillus</taxon>
    </lineage>
</organism>
<proteinExistence type="predicted"/>
<sequence length="266" mass="30659">MLEKFPVYMTAFKQERMIRVYLPESYNNENKRYPVLYMHDGQNVFENEGAIKGISLGMKDYLDENGLEIIVVGIDQNPEGEERVNEYCPWVNGEISKQILGYVSPSGGRGEEYLDFLVNELKPFIDQKYRTLKNHTSMAGISLGSLISTYAACRYPSIFKRIAAISPGFYRNQEEIENLLRASDLSAIEKFYMDFGTKEVGEDDEMNKVFLDLTNRVVDILNCEKANLHFQLIEDAEHAYLFFRKRVPAILSYLFSDIDMKSEVAL</sequence>
<dbReference type="Gene3D" id="3.40.50.1820">
    <property type="entry name" value="alpha/beta hydrolase"/>
    <property type="match status" value="1"/>
</dbReference>
<dbReference type="InterPro" id="IPR050583">
    <property type="entry name" value="Mycobacterial_A85_antigen"/>
</dbReference>
<dbReference type="InterPro" id="IPR000801">
    <property type="entry name" value="Esterase-like"/>
</dbReference>
<keyword evidence="2" id="KW-1185">Reference proteome</keyword>
<dbReference type="PANTHER" id="PTHR48098:SF6">
    <property type="entry name" value="FERRI-BACILLIBACTIN ESTERASE BESA"/>
    <property type="match status" value="1"/>
</dbReference>
<dbReference type="PANTHER" id="PTHR48098">
    <property type="entry name" value="ENTEROCHELIN ESTERASE-RELATED"/>
    <property type="match status" value="1"/>
</dbReference>
<protein>
    <submittedName>
        <fullName evidence="1">Alpha/beta hydrolase-fold protein</fullName>
    </submittedName>
</protein>
<reference evidence="1" key="1">
    <citation type="submission" date="2023-05" db="EMBL/GenBank/DDBJ databases">
        <title>Comparative genomics of Bacillaceae isolates and their secondary metabolite potential.</title>
        <authorList>
            <person name="Song L."/>
            <person name="Nielsen L.J."/>
            <person name="Mohite O."/>
            <person name="Xu X."/>
            <person name="Weber T."/>
            <person name="Kovacs A.T."/>
        </authorList>
    </citation>
    <scope>NUCLEOTIDE SEQUENCE</scope>
    <source>
        <strain evidence="1">XLM17</strain>
    </source>
</reference>
<gene>
    <name evidence="1" type="ORF">QNH39_14515</name>
</gene>
<name>A0AA95MHN9_9BACI</name>
<dbReference type="GO" id="GO:0016787">
    <property type="term" value="F:hydrolase activity"/>
    <property type="evidence" value="ECO:0007669"/>
    <property type="project" value="UniProtKB-KW"/>
</dbReference>
<dbReference type="Pfam" id="PF00756">
    <property type="entry name" value="Esterase"/>
    <property type="match status" value="1"/>
</dbReference>
<dbReference type="Proteomes" id="UP001178288">
    <property type="component" value="Chromosome"/>
</dbReference>
<dbReference type="KEGG" id="nnv:QNH39_14515"/>
<dbReference type="RefSeq" id="WP_066087763.1">
    <property type="nucleotide sequence ID" value="NZ_CP126114.1"/>
</dbReference>
<evidence type="ECO:0000313" key="2">
    <source>
        <dbReference type="Proteomes" id="UP001178288"/>
    </source>
</evidence>
<evidence type="ECO:0000313" key="1">
    <source>
        <dbReference type="EMBL" id="WHY83899.1"/>
    </source>
</evidence>
<accession>A0AA95MHN9</accession>